<dbReference type="Gene3D" id="3.40.50.1110">
    <property type="entry name" value="SGNH hydrolase"/>
    <property type="match status" value="1"/>
</dbReference>
<dbReference type="EMBL" id="JACIEH010000003">
    <property type="protein sequence ID" value="MBB4100153.1"/>
    <property type="molecule type" value="Genomic_DNA"/>
</dbReference>
<feature type="domain" description="SGNH hydrolase-type esterase" evidence="3">
    <location>
        <begin position="92"/>
        <end position="241"/>
    </location>
</feature>
<evidence type="ECO:0000256" key="2">
    <source>
        <dbReference type="SAM" id="SignalP"/>
    </source>
</evidence>
<protein>
    <submittedName>
        <fullName evidence="4">Lysophospholipase L1-like esterase</fullName>
    </submittedName>
</protein>
<dbReference type="InterPro" id="IPR013830">
    <property type="entry name" value="SGNH_hydro"/>
</dbReference>
<sequence length="283" mass="30694">MPFLRRIALLAAAALALLPATAPAQTKPAPKPVAPVQLPPAMRVPAPIRPAPIPVEKQPFAAEIAAFEARDAIVMPTRDGVLFLGSSSIRMWTDLARDFAGHNVINRGFGGSTIPDSVRYADRIAIPYTPRTIVFYAGDNDLEAGHTPEEVAADFQALVAKVHARLPRTRILFLSIKPSLSRWRLIEGIRATNALVQTYVATDPRLGYIDIVPQMLGPDGKPRPELFLQDGLHMTRAGYDIWRTAVGKALNWKLPPKPPAKLPAKAWGKPAVSGPVRSSKAGH</sequence>
<feature type="compositionally biased region" description="Low complexity" evidence="1">
    <location>
        <begin position="262"/>
        <end position="271"/>
    </location>
</feature>
<comment type="caution">
    <text evidence="4">The sequence shown here is derived from an EMBL/GenBank/DDBJ whole genome shotgun (WGS) entry which is preliminary data.</text>
</comment>
<dbReference type="GO" id="GO:0004622">
    <property type="term" value="F:phosphatidylcholine lysophospholipase activity"/>
    <property type="evidence" value="ECO:0007669"/>
    <property type="project" value="TreeGrafter"/>
</dbReference>
<feature type="chain" id="PRO_5030877388" evidence="2">
    <location>
        <begin position="25"/>
        <end position="283"/>
    </location>
</feature>
<dbReference type="InterPro" id="IPR051532">
    <property type="entry name" value="Ester_Hydrolysis_Enzymes"/>
</dbReference>
<evidence type="ECO:0000313" key="5">
    <source>
        <dbReference type="Proteomes" id="UP000557392"/>
    </source>
</evidence>
<dbReference type="Proteomes" id="UP000557392">
    <property type="component" value="Unassembled WGS sequence"/>
</dbReference>
<name>A0A7W6JV65_9SPHN</name>
<dbReference type="RefSeq" id="WP_183999474.1">
    <property type="nucleotide sequence ID" value="NZ_JACIEH010000003.1"/>
</dbReference>
<dbReference type="AlphaFoldDB" id="A0A7W6JV65"/>
<dbReference type="CDD" id="cd04502">
    <property type="entry name" value="SGNH_hydrolase_like_7"/>
    <property type="match status" value="1"/>
</dbReference>
<organism evidence="4 5">
    <name type="scientific">Sphingomonas kyeonggiensis</name>
    <dbReference type="NCBI Taxonomy" id="1268553"/>
    <lineage>
        <taxon>Bacteria</taxon>
        <taxon>Pseudomonadati</taxon>
        <taxon>Pseudomonadota</taxon>
        <taxon>Alphaproteobacteria</taxon>
        <taxon>Sphingomonadales</taxon>
        <taxon>Sphingomonadaceae</taxon>
        <taxon>Sphingomonas</taxon>
    </lineage>
</organism>
<keyword evidence="5" id="KW-1185">Reference proteome</keyword>
<evidence type="ECO:0000313" key="4">
    <source>
        <dbReference type="EMBL" id="MBB4100153.1"/>
    </source>
</evidence>
<dbReference type="PANTHER" id="PTHR30383:SF5">
    <property type="entry name" value="SGNH HYDROLASE-TYPE ESTERASE DOMAIN-CONTAINING PROTEIN"/>
    <property type="match status" value="1"/>
</dbReference>
<dbReference type="Pfam" id="PF13472">
    <property type="entry name" value="Lipase_GDSL_2"/>
    <property type="match status" value="1"/>
</dbReference>
<reference evidence="4 5" key="1">
    <citation type="submission" date="2020-08" db="EMBL/GenBank/DDBJ databases">
        <title>Genomic Encyclopedia of Type Strains, Phase IV (KMG-IV): sequencing the most valuable type-strain genomes for metagenomic binning, comparative biology and taxonomic classification.</title>
        <authorList>
            <person name="Goeker M."/>
        </authorList>
    </citation>
    <scope>NUCLEOTIDE SEQUENCE [LARGE SCALE GENOMIC DNA]</scope>
    <source>
        <strain evidence="4 5">DSM 101806</strain>
    </source>
</reference>
<evidence type="ECO:0000256" key="1">
    <source>
        <dbReference type="SAM" id="MobiDB-lite"/>
    </source>
</evidence>
<feature type="region of interest" description="Disordered" evidence="1">
    <location>
        <begin position="261"/>
        <end position="283"/>
    </location>
</feature>
<proteinExistence type="predicted"/>
<gene>
    <name evidence="4" type="ORF">GGR46_003725</name>
</gene>
<dbReference type="PANTHER" id="PTHR30383">
    <property type="entry name" value="THIOESTERASE 1/PROTEASE 1/LYSOPHOSPHOLIPASE L1"/>
    <property type="match status" value="1"/>
</dbReference>
<evidence type="ECO:0000259" key="3">
    <source>
        <dbReference type="Pfam" id="PF13472"/>
    </source>
</evidence>
<accession>A0A7W6JV65</accession>
<keyword evidence="2" id="KW-0732">Signal</keyword>
<dbReference type="SUPFAM" id="SSF52266">
    <property type="entry name" value="SGNH hydrolase"/>
    <property type="match status" value="1"/>
</dbReference>
<feature type="signal peptide" evidence="2">
    <location>
        <begin position="1"/>
        <end position="24"/>
    </location>
</feature>
<dbReference type="InterPro" id="IPR036514">
    <property type="entry name" value="SGNH_hydro_sf"/>
</dbReference>